<protein>
    <submittedName>
        <fullName evidence="2">Unannotated protein</fullName>
    </submittedName>
</protein>
<dbReference type="InterPro" id="IPR006342">
    <property type="entry name" value="FkbM_mtfrase"/>
</dbReference>
<reference evidence="2" key="1">
    <citation type="submission" date="2020-05" db="EMBL/GenBank/DDBJ databases">
        <authorList>
            <person name="Chiriac C."/>
            <person name="Salcher M."/>
            <person name="Ghai R."/>
            <person name="Kavagutti S V."/>
        </authorList>
    </citation>
    <scope>NUCLEOTIDE SEQUENCE</scope>
</reference>
<feature type="domain" description="Methyltransferase FkbM" evidence="1">
    <location>
        <begin position="36"/>
        <end position="168"/>
    </location>
</feature>
<dbReference type="InterPro" id="IPR029063">
    <property type="entry name" value="SAM-dependent_MTases_sf"/>
</dbReference>
<dbReference type="PANTHER" id="PTHR34203">
    <property type="entry name" value="METHYLTRANSFERASE, FKBM FAMILY PROTEIN"/>
    <property type="match status" value="1"/>
</dbReference>
<dbReference type="EMBL" id="CAEZXP010000001">
    <property type="protein sequence ID" value="CAB4692160.1"/>
    <property type="molecule type" value="Genomic_DNA"/>
</dbReference>
<dbReference type="AlphaFoldDB" id="A0A6J6NYV3"/>
<evidence type="ECO:0000259" key="1">
    <source>
        <dbReference type="Pfam" id="PF05050"/>
    </source>
</evidence>
<dbReference type="Gene3D" id="3.40.50.150">
    <property type="entry name" value="Vaccinia Virus protein VP39"/>
    <property type="match status" value="1"/>
</dbReference>
<dbReference type="NCBIfam" id="TIGR01444">
    <property type="entry name" value="fkbM_fam"/>
    <property type="match status" value="1"/>
</dbReference>
<organism evidence="2">
    <name type="scientific">freshwater metagenome</name>
    <dbReference type="NCBI Taxonomy" id="449393"/>
    <lineage>
        <taxon>unclassified sequences</taxon>
        <taxon>metagenomes</taxon>
        <taxon>ecological metagenomes</taxon>
    </lineage>
</organism>
<gene>
    <name evidence="2" type="ORF">UFOPK2399_00795</name>
</gene>
<evidence type="ECO:0000313" key="2">
    <source>
        <dbReference type="EMBL" id="CAB4692160.1"/>
    </source>
</evidence>
<dbReference type="Pfam" id="PF05050">
    <property type="entry name" value="Methyltransf_21"/>
    <property type="match status" value="1"/>
</dbReference>
<dbReference type="SUPFAM" id="SSF53335">
    <property type="entry name" value="S-adenosyl-L-methionine-dependent methyltransferases"/>
    <property type="match status" value="1"/>
</dbReference>
<accession>A0A6J6NYV3</accession>
<dbReference type="InterPro" id="IPR052514">
    <property type="entry name" value="SAM-dependent_MTase"/>
</dbReference>
<name>A0A6J6NYV3_9ZZZZ</name>
<dbReference type="PANTHER" id="PTHR34203:SF15">
    <property type="entry name" value="SLL1173 PROTEIN"/>
    <property type="match status" value="1"/>
</dbReference>
<sequence>MELDLQSEKAYWLGHYEPAVQELIRAHVRPGELVYDVGGHRGFFSLCAARRGASVVVFEASPENAARIQRNIDLNRFPVTLVEAAVWDSDQGVSIVEGESSSEWRVVEGGTLPTVTLDDVAGDGPFPSFIKIDVEGAELRVLAGARRVIERQRPVIVCEAHSDEAVGAIKELLAGYVVSSVGHPWRLVAIPSVAE</sequence>
<proteinExistence type="predicted"/>